<keyword evidence="3" id="KW-1185">Reference proteome</keyword>
<feature type="compositionally biased region" description="Acidic residues" evidence="1">
    <location>
        <begin position="141"/>
        <end position="185"/>
    </location>
</feature>
<reference evidence="2 3" key="1">
    <citation type="journal article" date="2009" name="Science">
        <title>Green evolution and dynamic adaptations revealed by genomes of the marine picoeukaryotes Micromonas.</title>
        <authorList>
            <person name="Worden A.Z."/>
            <person name="Lee J.H."/>
            <person name="Mock T."/>
            <person name="Rouze P."/>
            <person name="Simmons M.P."/>
            <person name="Aerts A.L."/>
            <person name="Allen A.E."/>
            <person name="Cuvelier M.L."/>
            <person name="Derelle E."/>
            <person name="Everett M.V."/>
            <person name="Foulon E."/>
            <person name="Grimwood J."/>
            <person name="Gundlach H."/>
            <person name="Henrissat B."/>
            <person name="Napoli C."/>
            <person name="McDonald S.M."/>
            <person name="Parker M.S."/>
            <person name="Rombauts S."/>
            <person name="Salamov A."/>
            <person name="Von Dassow P."/>
            <person name="Badger J.H."/>
            <person name="Coutinho P.M."/>
            <person name="Demir E."/>
            <person name="Dubchak I."/>
            <person name="Gentemann C."/>
            <person name="Eikrem W."/>
            <person name="Gready J.E."/>
            <person name="John U."/>
            <person name="Lanier W."/>
            <person name="Lindquist E.A."/>
            <person name="Lucas S."/>
            <person name="Mayer K.F."/>
            <person name="Moreau H."/>
            <person name="Not F."/>
            <person name="Otillar R."/>
            <person name="Panaud O."/>
            <person name="Pangilinan J."/>
            <person name="Paulsen I."/>
            <person name="Piegu B."/>
            <person name="Poliakov A."/>
            <person name="Robbens S."/>
            <person name="Schmutz J."/>
            <person name="Toulza E."/>
            <person name="Wyss T."/>
            <person name="Zelensky A."/>
            <person name="Zhou K."/>
            <person name="Armbrust E.V."/>
            <person name="Bhattacharya D."/>
            <person name="Goodenough U.W."/>
            <person name="Van de Peer Y."/>
            <person name="Grigoriev I.V."/>
        </authorList>
    </citation>
    <scope>NUCLEOTIDE SEQUENCE [LARGE SCALE GENOMIC DNA]</scope>
    <source>
        <strain evidence="2 3">CCMP1545</strain>
    </source>
</reference>
<sequence>MPPHGPPRGLKKLRGKPDVYQLTDDLPGWNMDGSSTDKLASGSWIKHWEEKSQLPRWRCAYKDCDKPGEHGGHVWIRGHSSRANGVWIVPICKSCNYCENLNRRQCVDGNHSEIRKGAVVVRTEYTGDMATAERRFAESADAYDDGDDEGYESEAYSEMDWDGYDNDEDDDDTDDDDEDDDETDDEFSRGNFYSSEWGSAKKPRGRQCSGCGADISNKPPNHHKCLSCFSGGSASAKKPRGRQCSGCGADISNKPPNHHKCLSCFSGGSASAKKPRGRQCSGCGADISNKPPNHHKCLSCFSGGSASAKKPRGRQCSGCGADISKAPPHHFACRACYS</sequence>
<dbReference type="RefSeq" id="XP_003057587.1">
    <property type="nucleotide sequence ID" value="XM_003057541.1"/>
</dbReference>
<evidence type="ECO:0000256" key="1">
    <source>
        <dbReference type="SAM" id="MobiDB-lite"/>
    </source>
</evidence>
<gene>
    <name evidence="2" type="ORF">MICPUCDRAFT_56925</name>
</gene>
<dbReference type="eggNOG" id="ENOG502QPVV">
    <property type="taxonomic scope" value="Eukaryota"/>
</dbReference>
<dbReference type="EMBL" id="GG663738">
    <property type="protein sequence ID" value="EEH57538.1"/>
    <property type="molecule type" value="Genomic_DNA"/>
</dbReference>
<dbReference type="OrthoDB" id="10582600at2759"/>
<dbReference type="STRING" id="564608.C1MPJ2"/>
<accession>C1MPJ2</accession>
<organism evidence="3">
    <name type="scientific">Micromonas pusilla (strain CCMP1545)</name>
    <name type="common">Picoplanktonic green alga</name>
    <dbReference type="NCBI Taxonomy" id="564608"/>
    <lineage>
        <taxon>Eukaryota</taxon>
        <taxon>Viridiplantae</taxon>
        <taxon>Chlorophyta</taxon>
        <taxon>Mamiellophyceae</taxon>
        <taxon>Mamiellales</taxon>
        <taxon>Mamiellaceae</taxon>
        <taxon>Micromonas</taxon>
    </lineage>
</organism>
<feature type="region of interest" description="Disordered" evidence="1">
    <location>
        <begin position="136"/>
        <end position="204"/>
    </location>
</feature>
<dbReference type="GeneID" id="9683405"/>
<protein>
    <submittedName>
        <fullName evidence="2">Predicted protein</fullName>
    </submittedName>
</protein>
<dbReference type="AlphaFoldDB" id="C1MPJ2"/>
<evidence type="ECO:0000313" key="2">
    <source>
        <dbReference type="EMBL" id="EEH57538.1"/>
    </source>
</evidence>
<evidence type="ECO:0000313" key="3">
    <source>
        <dbReference type="Proteomes" id="UP000001876"/>
    </source>
</evidence>
<proteinExistence type="predicted"/>
<dbReference type="KEGG" id="mpp:MICPUCDRAFT_56925"/>
<name>C1MPJ2_MICPC</name>
<dbReference type="Proteomes" id="UP000001876">
    <property type="component" value="Unassembled WGS sequence"/>
</dbReference>